<organism evidence="2 3">
    <name type="scientific">Flagellimonas maritima</name>
    <dbReference type="NCBI Taxonomy" id="1383885"/>
    <lineage>
        <taxon>Bacteria</taxon>
        <taxon>Pseudomonadati</taxon>
        <taxon>Bacteroidota</taxon>
        <taxon>Flavobacteriia</taxon>
        <taxon>Flavobacteriales</taxon>
        <taxon>Flavobacteriaceae</taxon>
        <taxon>Flagellimonas</taxon>
    </lineage>
</organism>
<evidence type="ECO:0000259" key="1">
    <source>
        <dbReference type="Pfam" id="PF11074"/>
    </source>
</evidence>
<reference evidence="2 3" key="1">
    <citation type="submission" date="2018-06" db="EMBL/GenBank/DDBJ databases">
        <title>Spongiibacterium sp. HME9304 Genome sequencing and assembly.</title>
        <authorList>
            <person name="Kang H."/>
            <person name="Kim H."/>
            <person name="Joh K."/>
        </authorList>
    </citation>
    <scope>NUCLEOTIDE SEQUENCE [LARGE SCALE GENOMIC DNA]</scope>
    <source>
        <strain evidence="2 3">HME9304</strain>
    </source>
</reference>
<dbReference type="OrthoDB" id="9783873at2"/>
<dbReference type="AlphaFoldDB" id="A0A2Z4LP19"/>
<accession>A0A2Z4LP19</accession>
<dbReference type="Gene3D" id="3.90.320.10">
    <property type="match status" value="1"/>
</dbReference>
<dbReference type="Proteomes" id="UP000248536">
    <property type="component" value="Chromosome"/>
</dbReference>
<dbReference type="Pfam" id="PF11074">
    <property type="entry name" value="DUF2779"/>
    <property type="match status" value="1"/>
</dbReference>
<protein>
    <recommendedName>
        <fullName evidence="1">DUF2779 domain-containing protein</fullName>
    </recommendedName>
</protein>
<dbReference type="RefSeq" id="WP_112377178.1">
    <property type="nucleotide sequence ID" value="NZ_CP030104.1"/>
</dbReference>
<dbReference type="EMBL" id="CP030104">
    <property type="protein sequence ID" value="AWX43615.1"/>
    <property type="molecule type" value="Genomic_DNA"/>
</dbReference>
<proteinExistence type="predicted"/>
<feature type="domain" description="DUF2779" evidence="1">
    <location>
        <begin position="296"/>
        <end position="418"/>
    </location>
</feature>
<name>A0A2Z4LP19_9FLAO</name>
<evidence type="ECO:0000313" key="3">
    <source>
        <dbReference type="Proteomes" id="UP000248536"/>
    </source>
</evidence>
<dbReference type="InterPro" id="IPR021301">
    <property type="entry name" value="DUF2779"/>
</dbReference>
<gene>
    <name evidence="2" type="ORF">HME9304_00606</name>
</gene>
<dbReference type="KEGG" id="spon:HME9304_00606"/>
<evidence type="ECO:0000313" key="2">
    <source>
        <dbReference type="EMBL" id="AWX43615.1"/>
    </source>
</evidence>
<keyword evidence="3" id="KW-1185">Reference proteome</keyword>
<dbReference type="InterPro" id="IPR011604">
    <property type="entry name" value="PDDEXK-like_dom_sf"/>
</dbReference>
<sequence>MQLTKTDFIHYLQCPESFWLAKKEPEKYPKGEFSIFLQKLIREGYEVESYVGELFPNAMVLDNFADPRETKEVIAQGGKLFMQPAFVTEREVFARIDVLERLEDRTWHLYEVKSSVRVSEKPSHNHIYDVCFQKYVLEQNGLSVSKCSIIHLYEDFIKEGAISAKDLLTVTDVTDKVENAYSGIVNEIHTAVGLLDKMPNLNHCSCLRKTRANHCETFTYFNKDLPQPSIYELKRLSEKKINELVDRGNFGLIDIPKDFELSAGQQLQYDSFVQNAPIIDKKSIQKTLDDLSYPLHFFDYEAYGSAVPKLDGLKPFEQVPFQVNIHTMQSDGSITHFEYLAENLEFPKSMLEQMQAFTRMEGTFVSWYASYEIGANNRMIQWLPEHEVYLNYINTHMFDLEKVFISDYVDYRFKGSSSIKKVLPVLVPELSYNQLNVQDGTMAMDTWGKIAFDSIGQEEKKQIRQDLLEYCKLDTLAMVKIFNYLKTL</sequence>